<dbReference type="InterPro" id="IPR008228">
    <property type="entry name" value="UCP006173"/>
</dbReference>
<name>A0ABX1I538_9GAMM</name>
<comment type="caution">
    <text evidence="2">The sequence shown here is derived from an EMBL/GenBank/DDBJ whole genome shotgun (WGS) entry which is preliminary data.</text>
</comment>
<dbReference type="PANTHER" id="PTHR37421:SF1">
    <property type="entry name" value="UPF0260 PROTEIN YCGN"/>
    <property type="match status" value="1"/>
</dbReference>
<dbReference type="PANTHER" id="PTHR37421">
    <property type="entry name" value="UPF0260 PROTEIN YCGN"/>
    <property type="match status" value="1"/>
</dbReference>
<gene>
    <name evidence="2" type="ORF">HF203_03810</name>
</gene>
<dbReference type="InterPro" id="IPR005358">
    <property type="entry name" value="Puta_zinc/iron-chelating_dom"/>
</dbReference>
<evidence type="ECO:0000256" key="1">
    <source>
        <dbReference type="HAMAP-Rule" id="MF_00676"/>
    </source>
</evidence>
<keyword evidence="3" id="KW-1185">Reference proteome</keyword>
<accession>A0ABX1I538</accession>
<comment type="similarity">
    <text evidence="1">Belongs to the UPF0260 family.</text>
</comment>
<evidence type="ECO:0000313" key="2">
    <source>
        <dbReference type="EMBL" id="NKN32343.1"/>
    </source>
</evidence>
<sequence length="147" mass="16720">MNQTAAAFWETTPLELMDAEQWDALCDGCGKCCLEKFEDEDTGRIVYSRIACALLDLDTCRCRDYPNRARRMPDCITLTPEHLTDPRWLPETCAYRLLAEGRPLPRWHPLVSGDPESVAEAGESVRGRVLSPETGENPLMHLIDWVR</sequence>
<dbReference type="HAMAP" id="MF_00676">
    <property type="entry name" value="UPF0260"/>
    <property type="match status" value="1"/>
</dbReference>
<reference evidence="2 3" key="1">
    <citation type="submission" date="2020-04" db="EMBL/GenBank/DDBJ databases">
        <title>Draft Whole-Genome sequence of Marichromatium bheemlicum DSM 18632, type strain.</title>
        <authorList>
            <person name="Kyndt J.A."/>
            <person name="Meyer T.E."/>
        </authorList>
    </citation>
    <scope>NUCLEOTIDE SEQUENCE [LARGE SCALE GENOMIC DNA]</scope>
    <source>
        <strain evidence="2 3">DSM 18632</strain>
    </source>
</reference>
<protein>
    <recommendedName>
        <fullName evidence="1">UPF0260 protein HF203_03810</fullName>
    </recommendedName>
</protein>
<dbReference type="PIRSF" id="PIRSF006173">
    <property type="entry name" value="UCP006173"/>
    <property type="match status" value="1"/>
</dbReference>
<dbReference type="NCBIfam" id="NF003501">
    <property type="entry name" value="PRK05170.1-5"/>
    <property type="match status" value="1"/>
</dbReference>
<dbReference type="Proteomes" id="UP000740754">
    <property type="component" value="Unassembled WGS sequence"/>
</dbReference>
<organism evidence="2 3">
    <name type="scientific">Marichromatium bheemlicum</name>
    <dbReference type="NCBI Taxonomy" id="365339"/>
    <lineage>
        <taxon>Bacteria</taxon>
        <taxon>Pseudomonadati</taxon>
        <taxon>Pseudomonadota</taxon>
        <taxon>Gammaproteobacteria</taxon>
        <taxon>Chromatiales</taxon>
        <taxon>Chromatiaceae</taxon>
        <taxon>Marichromatium</taxon>
    </lineage>
</organism>
<dbReference type="RefSeq" id="WP_168666730.1">
    <property type="nucleotide sequence ID" value="NZ_JAAXKX010000003.1"/>
</dbReference>
<evidence type="ECO:0000313" key="3">
    <source>
        <dbReference type="Proteomes" id="UP000740754"/>
    </source>
</evidence>
<proteinExistence type="inferred from homology"/>
<dbReference type="EMBL" id="JAAXKX010000003">
    <property type="protein sequence ID" value="NKN32343.1"/>
    <property type="molecule type" value="Genomic_DNA"/>
</dbReference>
<dbReference type="NCBIfam" id="NF003507">
    <property type="entry name" value="PRK05170.2-5"/>
    <property type="match status" value="1"/>
</dbReference>
<dbReference type="Pfam" id="PF03692">
    <property type="entry name" value="CxxCxxCC"/>
    <property type="match status" value="1"/>
</dbReference>